<feature type="repeat" description="RCC1" evidence="1">
    <location>
        <begin position="1"/>
        <end position="55"/>
    </location>
</feature>
<evidence type="ECO:0000313" key="3">
    <source>
        <dbReference type="Proteomes" id="UP001149074"/>
    </source>
</evidence>
<sequence>MRVFAFGSNGSGQLGIGHTEDVSIPTECLFTSPTPNDKVVNIVAGGNHTLILTDSGAVYAAGCNTDGRCGPGIQALQEENGTKNGQAEENILRFRRIFLSDTSTLKTIDTFKCVSATWEGSILVPSTQDKVFVLGSTAKGELGLGKDITTPILDPGVSIPNFPPRGTTVASLASGMGHTVAILSNGEVYGWGGSRKGQLGDTLKAEKIVWEPAKVDGIPFSATGAVCGREFTVVLGQRSQGEFVVLGDEGNRWGIAKIPHSLRSTSGDAARSGYLDIGSSWHGIYVHAASKSENGLYSQSTPGSEPAAFPGHLIAWGRNDRGQLPPPNLPSLIKMGVGSEHVLALLEDGSVATFGWGEHGNCGPDTDSRGNVAGAYNFVSLPDDGGGGKVVDVAAGCATSWLVVE</sequence>
<reference evidence="2" key="2">
    <citation type="journal article" date="2023" name="IMA Fungus">
        <title>Comparative genomic study of the Penicillium genus elucidates a diverse pangenome and 15 lateral gene transfer events.</title>
        <authorList>
            <person name="Petersen C."/>
            <person name="Sorensen T."/>
            <person name="Nielsen M.R."/>
            <person name="Sondergaard T.E."/>
            <person name="Sorensen J.L."/>
            <person name="Fitzpatrick D.A."/>
            <person name="Frisvad J.C."/>
            <person name="Nielsen K.L."/>
        </authorList>
    </citation>
    <scope>NUCLEOTIDE SEQUENCE</scope>
    <source>
        <strain evidence="2">IBT 30761</strain>
    </source>
</reference>
<evidence type="ECO:0000256" key="1">
    <source>
        <dbReference type="PROSITE-ProRule" id="PRU00235"/>
    </source>
</evidence>
<dbReference type="PANTHER" id="PTHR45982">
    <property type="entry name" value="REGULATOR OF CHROMOSOME CONDENSATION"/>
    <property type="match status" value="1"/>
</dbReference>
<evidence type="ECO:0008006" key="4">
    <source>
        <dbReference type="Google" id="ProtNLM"/>
    </source>
</evidence>
<dbReference type="AlphaFoldDB" id="A0A9W9G5N4"/>
<dbReference type="InterPro" id="IPR000408">
    <property type="entry name" value="Reg_chr_condens"/>
</dbReference>
<proteinExistence type="predicted"/>
<dbReference type="SUPFAM" id="SSF50985">
    <property type="entry name" value="RCC1/BLIP-II"/>
    <property type="match status" value="1"/>
</dbReference>
<feature type="repeat" description="RCC1" evidence="1">
    <location>
        <begin position="186"/>
        <end position="238"/>
    </location>
</feature>
<feature type="repeat" description="RCC1" evidence="1">
    <location>
        <begin position="129"/>
        <end position="185"/>
    </location>
</feature>
<dbReference type="InterPro" id="IPR009091">
    <property type="entry name" value="RCC1/BLIP-II"/>
</dbReference>
<dbReference type="PRINTS" id="PR00633">
    <property type="entry name" value="RCCNDNSATION"/>
</dbReference>
<dbReference type="Gene3D" id="2.130.10.30">
    <property type="entry name" value="Regulator of chromosome condensation 1/beta-lactamase-inhibitor protein II"/>
    <property type="match status" value="2"/>
</dbReference>
<dbReference type="InterPro" id="IPR051553">
    <property type="entry name" value="Ran_GTPase-activating"/>
</dbReference>
<keyword evidence="3" id="KW-1185">Reference proteome</keyword>
<accession>A0A9W9G5N4</accession>
<dbReference type="PROSITE" id="PS50012">
    <property type="entry name" value="RCC1_3"/>
    <property type="match status" value="4"/>
</dbReference>
<feature type="repeat" description="RCC1" evidence="1">
    <location>
        <begin position="311"/>
        <end position="348"/>
    </location>
</feature>
<protein>
    <recommendedName>
        <fullName evidence="4">Alpha-tubulin suppressor protein Aats1</fullName>
    </recommendedName>
</protein>
<dbReference type="EMBL" id="JAPQKI010000001">
    <property type="protein sequence ID" value="KAJ5112459.1"/>
    <property type="molecule type" value="Genomic_DNA"/>
</dbReference>
<evidence type="ECO:0000313" key="2">
    <source>
        <dbReference type="EMBL" id="KAJ5112459.1"/>
    </source>
</evidence>
<dbReference type="OrthoDB" id="5370059at2759"/>
<dbReference type="PANTHER" id="PTHR45982:SF5">
    <property type="entry name" value="RCC DOMAIN-CONTAINING PROTEIN ATS1"/>
    <property type="match status" value="1"/>
</dbReference>
<organism evidence="2 3">
    <name type="scientific">Penicillium argentinense</name>
    <dbReference type="NCBI Taxonomy" id="1131581"/>
    <lineage>
        <taxon>Eukaryota</taxon>
        <taxon>Fungi</taxon>
        <taxon>Dikarya</taxon>
        <taxon>Ascomycota</taxon>
        <taxon>Pezizomycotina</taxon>
        <taxon>Eurotiomycetes</taxon>
        <taxon>Eurotiomycetidae</taxon>
        <taxon>Eurotiales</taxon>
        <taxon>Aspergillaceae</taxon>
        <taxon>Penicillium</taxon>
    </lineage>
</organism>
<dbReference type="Pfam" id="PF00415">
    <property type="entry name" value="RCC1"/>
    <property type="match status" value="2"/>
</dbReference>
<dbReference type="Proteomes" id="UP001149074">
    <property type="component" value="Unassembled WGS sequence"/>
</dbReference>
<gene>
    <name evidence="2" type="ORF">N7532_000504</name>
</gene>
<reference evidence="2" key="1">
    <citation type="submission" date="2022-11" db="EMBL/GenBank/DDBJ databases">
        <authorList>
            <person name="Petersen C."/>
        </authorList>
    </citation>
    <scope>NUCLEOTIDE SEQUENCE</scope>
    <source>
        <strain evidence="2">IBT 30761</strain>
    </source>
</reference>
<dbReference type="GeneID" id="81351987"/>
<dbReference type="RefSeq" id="XP_056480232.1">
    <property type="nucleotide sequence ID" value="XM_056613008.1"/>
</dbReference>
<dbReference type="PROSITE" id="PS00626">
    <property type="entry name" value="RCC1_2"/>
    <property type="match status" value="1"/>
</dbReference>
<name>A0A9W9G5N4_9EURO</name>
<comment type="caution">
    <text evidence="2">The sequence shown here is derived from an EMBL/GenBank/DDBJ whole genome shotgun (WGS) entry which is preliminary data.</text>
</comment>